<dbReference type="PANTHER" id="PTHR13183:SF0">
    <property type="entry name" value="AXONEMAL DYNEIN LIGHT INTERMEDIATE POLYPEPTIDE 1"/>
    <property type="match status" value="1"/>
</dbReference>
<dbReference type="GO" id="GO:0005930">
    <property type="term" value="C:axoneme"/>
    <property type="evidence" value="ECO:0007669"/>
    <property type="project" value="TreeGrafter"/>
</dbReference>
<protein>
    <submittedName>
        <fullName evidence="6">Uncharacterized protein</fullName>
    </submittedName>
</protein>
<name>A0A9P0MRQ2_NEZVI</name>
<keyword evidence="2 5" id="KW-0175">Coiled coil</keyword>
<keyword evidence="7" id="KW-1185">Reference proteome</keyword>
<accession>A0A9P0MRQ2</accession>
<evidence type="ECO:0000256" key="5">
    <source>
        <dbReference type="SAM" id="Coils"/>
    </source>
</evidence>
<evidence type="ECO:0000313" key="6">
    <source>
        <dbReference type="EMBL" id="CAH1400706.1"/>
    </source>
</evidence>
<evidence type="ECO:0000256" key="3">
    <source>
        <dbReference type="ARBA" id="ARBA00023175"/>
    </source>
</evidence>
<evidence type="ECO:0000256" key="1">
    <source>
        <dbReference type="ARBA" id="ARBA00023017"/>
    </source>
</evidence>
<dbReference type="PANTHER" id="PTHR13183">
    <property type="entry name" value="AXONEMAL INNER ARM DYNEIN LIGHT CHAIN 28"/>
    <property type="match status" value="1"/>
</dbReference>
<dbReference type="GO" id="GO:0045504">
    <property type="term" value="F:dynein heavy chain binding"/>
    <property type="evidence" value="ECO:0007669"/>
    <property type="project" value="TreeGrafter"/>
</dbReference>
<dbReference type="OrthoDB" id="273640at2759"/>
<proteinExistence type="inferred from homology"/>
<keyword evidence="3" id="KW-0505">Motor protein</keyword>
<comment type="similarity">
    <text evidence="4">Belongs to the inner dynein arm light chain family.</text>
</comment>
<sequence length="261" mass="30507">MANRLITPNNTLIKFSHPVLVEDKESYFATGIKDPKKCRIENKTVPIHAILNCIVKPRLYHYSNQLWKQEVSPEPATRTDVEKLSENLDARLADRQARESGLCPIRNQLYQEAFSELIRQVTVSCGERGILLLRVRDEMQMTLKAYQTLYESSIAFGIRKTLLAEEGKERMHEEIKTKKEEIQVFGEKLNAMQQKYTMMERRAEELREAEQRKHQEEIAFLKKTNAQLKSELLDVELGKYEEIIEEGAEEEEIEEESDFEI</sequence>
<dbReference type="InterPro" id="IPR019347">
    <property type="entry name" value="Axonemal_dynein_light_chain"/>
</dbReference>
<dbReference type="EMBL" id="OV725080">
    <property type="protein sequence ID" value="CAH1400706.1"/>
    <property type="molecule type" value="Genomic_DNA"/>
</dbReference>
<dbReference type="AlphaFoldDB" id="A0A9P0MRQ2"/>
<organism evidence="6 7">
    <name type="scientific">Nezara viridula</name>
    <name type="common">Southern green stink bug</name>
    <name type="synonym">Cimex viridulus</name>
    <dbReference type="NCBI Taxonomy" id="85310"/>
    <lineage>
        <taxon>Eukaryota</taxon>
        <taxon>Metazoa</taxon>
        <taxon>Ecdysozoa</taxon>
        <taxon>Arthropoda</taxon>
        <taxon>Hexapoda</taxon>
        <taxon>Insecta</taxon>
        <taxon>Pterygota</taxon>
        <taxon>Neoptera</taxon>
        <taxon>Paraneoptera</taxon>
        <taxon>Hemiptera</taxon>
        <taxon>Heteroptera</taxon>
        <taxon>Panheteroptera</taxon>
        <taxon>Pentatomomorpha</taxon>
        <taxon>Pentatomoidea</taxon>
        <taxon>Pentatomidae</taxon>
        <taxon>Pentatominae</taxon>
        <taxon>Nezara</taxon>
    </lineage>
</organism>
<dbReference type="GO" id="GO:0030286">
    <property type="term" value="C:dynein complex"/>
    <property type="evidence" value="ECO:0007669"/>
    <property type="project" value="UniProtKB-KW"/>
</dbReference>
<dbReference type="GO" id="GO:0097546">
    <property type="term" value="C:ciliary base"/>
    <property type="evidence" value="ECO:0007669"/>
    <property type="project" value="TreeGrafter"/>
</dbReference>
<evidence type="ECO:0000313" key="7">
    <source>
        <dbReference type="Proteomes" id="UP001152798"/>
    </source>
</evidence>
<reference evidence="6" key="1">
    <citation type="submission" date="2022-01" db="EMBL/GenBank/DDBJ databases">
        <authorList>
            <person name="King R."/>
        </authorList>
    </citation>
    <scope>NUCLEOTIDE SEQUENCE</scope>
</reference>
<keyword evidence="1" id="KW-0243">Dynein</keyword>
<evidence type="ECO:0000256" key="2">
    <source>
        <dbReference type="ARBA" id="ARBA00023054"/>
    </source>
</evidence>
<feature type="coiled-coil region" evidence="5">
    <location>
        <begin position="175"/>
        <end position="231"/>
    </location>
</feature>
<gene>
    <name evidence="6" type="ORF">NEZAVI_LOCUS9887</name>
</gene>
<evidence type="ECO:0000256" key="4">
    <source>
        <dbReference type="ARBA" id="ARBA00038114"/>
    </source>
</evidence>
<dbReference type="Pfam" id="PF10211">
    <property type="entry name" value="Ax_dynein_light"/>
    <property type="match status" value="1"/>
</dbReference>
<dbReference type="Proteomes" id="UP001152798">
    <property type="component" value="Chromosome 4"/>
</dbReference>